<proteinExistence type="predicted"/>
<name>A0A8T2R213_CERRI</name>
<evidence type="ECO:0000256" key="2">
    <source>
        <dbReference type="PROSITE-ProRule" id="PRU00708"/>
    </source>
</evidence>
<keyword evidence="4" id="KW-1185">Reference proteome</keyword>
<gene>
    <name evidence="3" type="ORF">KP509_30G030500</name>
</gene>
<dbReference type="Pfam" id="PF01535">
    <property type="entry name" value="PPR"/>
    <property type="match status" value="3"/>
</dbReference>
<evidence type="ECO:0008006" key="5">
    <source>
        <dbReference type="Google" id="ProtNLM"/>
    </source>
</evidence>
<dbReference type="Proteomes" id="UP000825935">
    <property type="component" value="Chromosome 30"/>
</dbReference>
<evidence type="ECO:0000313" key="4">
    <source>
        <dbReference type="Proteomes" id="UP000825935"/>
    </source>
</evidence>
<feature type="repeat" description="PPR" evidence="2">
    <location>
        <begin position="205"/>
        <end position="239"/>
    </location>
</feature>
<evidence type="ECO:0000256" key="1">
    <source>
        <dbReference type="ARBA" id="ARBA00022737"/>
    </source>
</evidence>
<dbReference type="GO" id="GO:0048731">
    <property type="term" value="P:system development"/>
    <property type="evidence" value="ECO:0007669"/>
    <property type="project" value="UniProtKB-ARBA"/>
</dbReference>
<dbReference type="PANTHER" id="PTHR47926">
    <property type="entry name" value="PENTATRICOPEPTIDE REPEAT-CONTAINING PROTEIN"/>
    <property type="match status" value="1"/>
</dbReference>
<dbReference type="InterPro" id="IPR011990">
    <property type="entry name" value="TPR-like_helical_dom_sf"/>
</dbReference>
<dbReference type="GO" id="GO:0009451">
    <property type="term" value="P:RNA modification"/>
    <property type="evidence" value="ECO:0007669"/>
    <property type="project" value="InterPro"/>
</dbReference>
<dbReference type="PROSITE" id="PS51375">
    <property type="entry name" value="PPR"/>
    <property type="match status" value="4"/>
</dbReference>
<dbReference type="PANTHER" id="PTHR47926:SF533">
    <property type="entry name" value="DYW DOMAIN-CONTAINING PROTEIN"/>
    <property type="match status" value="1"/>
</dbReference>
<sequence length="639" mass="70847">MATSNVSYRSISLVKQLCENGHFHDALSVVGHQDKPVCSEIFYLLINWSIRYKNLSVARKIHGLIIENGLEADNYLGNNLIRMFGLLGSLPEINQILSKLTNTNAFTWSTVIGAFANLGYIHTALSICHSTNTVRSHLTDYILTTMLKACSSIGALHHGKMVHNLAVSTGLESMVVVVNALVDMYFKCGSIEEARKVFDNTKHRDVVTWTAALAGYAQLNDGAHTLKLFSQMKDSGVEPNRVTYTGVLRACASMSSLIDGRLIHAQIIEHGFDHATVIGNTMIDMYAKCSSLQDALQVFNCLKEKNIVSWTVLLEAYSQSSTESKNVIIVFERMLREGWKTDVVLFLNLLKACNEALGFDELRLIHLCIVEDSLELDESLSSSLVSTYMNHGTFEDAFNLYLNSSSRSVVMCTAMITGLAEGNQEEEALQLFWTMVRDGVEPDEVCFISVLKACSNIGAIFEGRIIHAQIVVERLEERTKIGSCLVDFYSKSGSLMDARRVFNTLVDMDAVGWTAMIAGYVDGRDYASALQCFTDMQKKGIEPDEVTCICVLSAYTHMGLVDEGCHFFMLMRDAYDISPGWDHYDCMTNLLGHVGDVNVAGSLLNTLPFKQNSTSWISLLGHCSSYGNVEYGAQCFSRP</sequence>
<dbReference type="InterPro" id="IPR046960">
    <property type="entry name" value="PPR_At4g14850-like_plant"/>
</dbReference>
<dbReference type="EMBL" id="CM035435">
    <property type="protein sequence ID" value="KAH7290067.1"/>
    <property type="molecule type" value="Genomic_DNA"/>
</dbReference>
<organism evidence="3 4">
    <name type="scientific">Ceratopteris richardii</name>
    <name type="common">Triangle waterfern</name>
    <dbReference type="NCBI Taxonomy" id="49495"/>
    <lineage>
        <taxon>Eukaryota</taxon>
        <taxon>Viridiplantae</taxon>
        <taxon>Streptophyta</taxon>
        <taxon>Embryophyta</taxon>
        <taxon>Tracheophyta</taxon>
        <taxon>Polypodiopsida</taxon>
        <taxon>Polypodiidae</taxon>
        <taxon>Polypodiales</taxon>
        <taxon>Pteridineae</taxon>
        <taxon>Pteridaceae</taxon>
        <taxon>Parkerioideae</taxon>
        <taxon>Ceratopteris</taxon>
    </lineage>
</organism>
<keyword evidence="1" id="KW-0677">Repeat</keyword>
<feature type="repeat" description="PPR" evidence="2">
    <location>
        <begin position="408"/>
        <end position="442"/>
    </location>
</feature>
<accession>A0A8T2R213</accession>
<dbReference type="AlphaFoldDB" id="A0A8T2R213"/>
<feature type="repeat" description="PPR" evidence="2">
    <location>
        <begin position="509"/>
        <end position="543"/>
    </location>
</feature>
<comment type="caution">
    <text evidence="3">The sequence shown here is derived from an EMBL/GenBank/DDBJ whole genome shotgun (WGS) entry which is preliminary data.</text>
</comment>
<feature type="repeat" description="PPR" evidence="2">
    <location>
        <begin position="306"/>
        <end position="341"/>
    </location>
</feature>
<reference evidence="3" key="1">
    <citation type="submission" date="2021-08" db="EMBL/GenBank/DDBJ databases">
        <title>WGS assembly of Ceratopteris richardii.</title>
        <authorList>
            <person name="Marchant D.B."/>
            <person name="Chen G."/>
            <person name="Jenkins J."/>
            <person name="Shu S."/>
            <person name="Leebens-Mack J."/>
            <person name="Grimwood J."/>
            <person name="Schmutz J."/>
            <person name="Soltis P."/>
            <person name="Soltis D."/>
            <person name="Chen Z.-H."/>
        </authorList>
    </citation>
    <scope>NUCLEOTIDE SEQUENCE</scope>
    <source>
        <strain evidence="3">Whitten #5841</strain>
        <tissue evidence="3">Leaf</tissue>
    </source>
</reference>
<protein>
    <recommendedName>
        <fullName evidence="5">Pentatricopeptide repeat-containing protein</fullName>
    </recommendedName>
</protein>
<dbReference type="OrthoDB" id="185373at2759"/>
<dbReference type="Gene3D" id="1.25.40.10">
    <property type="entry name" value="Tetratricopeptide repeat domain"/>
    <property type="match status" value="5"/>
</dbReference>
<dbReference type="NCBIfam" id="TIGR00756">
    <property type="entry name" value="PPR"/>
    <property type="match status" value="3"/>
</dbReference>
<dbReference type="Pfam" id="PF13041">
    <property type="entry name" value="PPR_2"/>
    <property type="match status" value="3"/>
</dbReference>
<dbReference type="FunFam" id="1.25.40.10:FF:000158">
    <property type="entry name" value="pentatricopeptide repeat-containing protein At2g33680"/>
    <property type="match status" value="1"/>
</dbReference>
<dbReference type="FunFam" id="1.25.40.10:FF:000344">
    <property type="entry name" value="Pentatricopeptide repeat-containing protein"/>
    <property type="match status" value="1"/>
</dbReference>
<dbReference type="GO" id="GO:0003723">
    <property type="term" value="F:RNA binding"/>
    <property type="evidence" value="ECO:0007669"/>
    <property type="project" value="InterPro"/>
</dbReference>
<dbReference type="InterPro" id="IPR002885">
    <property type="entry name" value="PPR_rpt"/>
</dbReference>
<evidence type="ECO:0000313" key="3">
    <source>
        <dbReference type="EMBL" id="KAH7290067.1"/>
    </source>
</evidence>